<protein>
    <recommendedName>
        <fullName evidence="4">DUF1269 domain-containing protein</fullName>
    </recommendedName>
</protein>
<sequence>MVFNPQKRAVGLFPSMEKAAIALCDLKSAGFPMKNISAIARKRNRIRSITPNSLEITTLDNPVPATGLAAALTGGSLGMVLGLLVGLSILALSGIGPLLLAGVEVASAGTVLFAGGAIGAATGGIVGRLMAYGMSNERARRYWERVVQGDYLLILTGSDREIALASRILNARGIQEWEIHERSPRRSNLLSE</sequence>
<gene>
    <name evidence="2" type="ORF">NG799_14595</name>
</gene>
<evidence type="ECO:0008006" key="4">
    <source>
        <dbReference type="Google" id="ProtNLM"/>
    </source>
</evidence>
<keyword evidence="1" id="KW-0472">Membrane</keyword>
<reference evidence="2 3" key="1">
    <citation type="journal article" date="2022" name="Front. Microbiol.">
        <title>High genomic differentiation and limited gene flow indicate recent cryptic speciation within the genus Laspinema (cyanobacteria).</title>
        <authorList>
            <person name="Stanojkovic A."/>
            <person name="Skoupy S."/>
            <person name="Skaloud P."/>
            <person name="Dvorak P."/>
        </authorList>
    </citation>
    <scope>NUCLEOTIDE SEQUENCE [LARGE SCALE GENOMIC DNA]</scope>
    <source>
        <strain evidence="2 3">D2a</strain>
    </source>
</reference>
<dbReference type="EMBL" id="JAMXFF010000021">
    <property type="protein sequence ID" value="MCT7967566.1"/>
    <property type="molecule type" value="Genomic_DNA"/>
</dbReference>
<keyword evidence="1" id="KW-0812">Transmembrane</keyword>
<evidence type="ECO:0000313" key="2">
    <source>
        <dbReference type="EMBL" id="MCT7967566.1"/>
    </source>
</evidence>
<dbReference type="Proteomes" id="UP001525890">
    <property type="component" value="Unassembled WGS sequence"/>
</dbReference>
<dbReference type="PANTHER" id="PTHR36109:SF2">
    <property type="entry name" value="MEMBRANE PROTEIN"/>
    <property type="match status" value="1"/>
</dbReference>
<feature type="transmembrane region" description="Helical" evidence="1">
    <location>
        <begin position="77"/>
        <end position="100"/>
    </location>
</feature>
<keyword evidence="3" id="KW-1185">Reference proteome</keyword>
<proteinExistence type="predicted"/>
<keyword evidence="1" id="KW-1133">Transmembrane helix</keyword>
<evidence type="ECO:0000256" key="1">
    <source>
        <dbReference type="SAM" id="Phobius"/>
    </source>
</evidence>
<dbReference type="InterPro" id="IPR052948">
    <property type="entry name" value="Low_temp-induced_all0457"/>
</dbReference>
<accession>A0ABT2MVP1</accession>
<feature type="transmembrane region" description="Helical" evidence="1">
    <location>
        <begin position="106"/>
        <end position="131"/>
    </location>
</feature>
<dbReference type="PANTHER" id="PTHR36109">
    <property type="entry name" value="MEMBRANE PROTEIN-RELATED"/>
    <property type="match status" value="1"/>
</dbReference>
<name>A0ABT2MVP1_9CYAN</name>
<evidence type="ECO:0000313" key="3">
    <source>
        <dbReference type="Proteomes" id="UP001525890"/>
    </source>
</evidence>
<comment type="caution">
    <text evidence="2">The sequence shown here is derived from an EMBL/GenBank/DDBJ whole genome shotgun (WGS) entry which is preliminary data.</text>
</comment>
<organism evidence="2 3">
    <name type="scientific">Laspinema palackyanum D2a</name>
    <dbReference type="NCBI Taxonomy" id="2953684"/>
    <lineage>
        <taxon>Bacteria</taxon>
        <taxon>Bacillati</taxon>
        <taxon>Cyanobacteriota</taxon>
        <taxon>Cyanophyceae</taxon>
        <taxon>Oscillatoriophycideae</taxon>
        <taxon>Oscillatoriales</taxon>
        <taxon>Laspinemataceae</taxon>
        <taxon>Laspinema</taxon>
        <taxon>Laspinema palackyanum</taxon>
    </lineage>
</organism>